<feature type="region of interest" description="Disordered" evidence="1">
    <location>
        <begin position="104"/>
        <end position="155"/>
    </location>
</feature>
<dbReference type="Proteomes" id="UP000586827">
    <property type="component" value="Unassembled WGS sequence"/>
</dbReference>
<dbReference type="AlphaFoldDB" id="A0A849C965"/>
<protein>
    <submittedName>
        <fullName evidence="2">Uncharacterized protein</fullName>
    </submittedName>
</protein>
<sequence>MADRIEVDPDSLRAMADRHDHAAARIREWGKIPHDWLARFRSENGTIAEPVRAALTDYFDRRHRRAERQADHHERTRDALLESANILEARDLEFGRDIGDRGRDFDYSSTGGPVPATTTPAGGWVPGSIGPATNTPTRTSPESARGNPDNREDTDPVLAGAVPPTVPHPLNGSDAQVDDGAERFSGVGDSTRTEDILIGEDDSSGGWTPPSVGDPAEVATPLPMAVIPPGLAGGPSSPPAGGVILGAESPTGAAALPAFIGPARMADGDQRPSPAATAAPDTHDLAAARSLLAAVLYAVGSTASTVQWSAGVLRNPAGAALFLTTNEGRGWLPPGLYLPRKVSTPWIRDDRVGIRVSEQDSWERCADPARILVEFADIWGVHANARLTALVTSGRIDPRLRETIASVAVEERVAPGGDMDLRVPSPYTVDRLGLAGSTEALHQAAVVPRVARSAQGLELAADAHRRVRRAGATPLAAAAVEQLRDRILATLESGQSPPSSWWSGLRQADSALASLIAAHRAGTASHRTGLVAGDESAVRSLVFERRCTELVLLLDGEPGYRKLRDQLYAHEQIVKHPAFIDTLAVSVVPPGSDRTPAAAGLSVAGKARADSDVPVEPLAAGFDIRSG</sequence>
<feature type="compositionally biased region" description="Polar residues" evidence="1">
    <location>
        <begin position="131"/>
        <end position="142"/>
    </location>
</feature>
<dbReference type="InterPro" id="IPR022536">
    <property type="entry name" value="EspC"/>
</dbReference>
<proteinExistence type="predicted"/>
<evidence type="ECO:0000313" key="2">
    <source>
        <dbReference type="EMBL" id="NNH69481.1"/>
    </source>
</evidence>
<dbReference type="EMBL" id="JABELX010000003">
    <property type="protein sequence ID" value="NNH69481.1"/>
    <property type="molecule type" value="Genomic_DNA"/>
</dbReference>
<evidence type="ECO:0000313" key="3">
    <source>
        <dbReference type="Proteomes" id="UP000586827"/>
    </source>
</evidence>
<gene>
    <name evidence="2" type="ORF">HLB23_06285</name>
</gene>
<feature type="compositionally biased region" description="Low complexity" evidence="1">
    <location>
        <begin position="110"/>
        <end position="123"/>
    </location>
</feature>
<keyword evidence="3" id="KW-1185">Reference proteome</keyword>
<evidence type="ECO:0000256" key="1">
    <source>
        <dbReference type="SAM" id="MobiDB-lite"/>
    </source>
</evidence>
<accession>A0A849C965</accession>
<organism evidence="2 3">
    <name type="scientific">Nocardia uniformis</name>
    <dbReference type="NCBI Taxonomy" id="53432"/>
    <lineage>
        <taxon>Bacteria</taxon>
        <taxon>Bacillati</taxon>
        <taxon>Actinomycetota</taxon>
        <taxon>Actinomycetes</taxon>
        <taxon>Mycobacteriales</taxon>
        <taxon>Nocardiaceae</taxon>
        <taxon>Nocardia</taxon>
    </lineage>
</organism>
<dbReference type="GO" id="GO:0009306">
    <property type="term" value="P:protein secretion"/>
    <property type="evidence" value="ECO:0007669"/>
    <property type="project" value="InterPro"/>
</dbReference>
<comment type="caution">
    <text evidence="2">The sequence shown here is derived from an EMBL/GenBank/DDBJ whole genome shotgun (WGS) entry which is preliminary data.</text>
</comment>
<dbReference type="RefSeq" id="WP_067526541.1">
    <property type="nucleotide sequence ID" value="NZ_JABELX010000003.1"/>
</dbReference>
<name>A0A849C965_9NOCA</name>
<reference evidence="2 3" key="1">
    <citation type="submission" date="2020-05" db="EMBL/GenBank/DDBJ databases">
        <title>MicrobeNet Type strains.</title>
        <authorList>
            <person name="Nicholson A.C."/>
        </authorList>
    </citation>
    <scope>NUCLEOTIDE SEQUENCE [LARGE SCALE GENOMIC DNA]</scope>
    <source>
        <strain evidence="2 3">JCM 3224</strain>
    </source>
</reference>
<dbReference type="Pfam" id="PF10824">
    <property type="entry name" value="T7SS_ESX_EspC"/>
    <property type="match status" value="1"/>
</dbReference>